<accession>A0A7U7GBV7</accession>
<dbReference type="EMBL" id="CBTK010000151">
    <property type="protein sequence ID" value="CDH45407.1"/>
    <property type="molecule type" value="Genomic_DNA"/>
</dbReference>
<evidence type="ECO:0008006" key="3">
    <source>
        <dbReference type="Google" id="ProtNLM"/>
    </source>
</evidence>
<evidence type="ECO:0000313" key="1">
    <source>
        <dbReference type="EMBL" id="CDH45407.1"/>
    </source>
</evidence>
<proteinExistence type="predicted"/>
<name>A0A7U7GBV7_9GAMM</name>
<keyword evidence="2" id="KW-1185">Reference proteome</keyword>
<evidence type="ECO:0000313" key="2">
    <source>
        <dbReference type="Proteomes" id="UP000019184"/>
    </source>
</evidence>
<dbReference type="Proteomes" id="UP000019184">
    <property type="component" value="Unassembled WGS sequence"/>
</dbReference>
<organism evidence="1 2">
    <name type="scientific">Candidatus Contendobacter odensis Run_B_J11</name>
    <dbReference type="NCBI Taxonomy" id="1400861"/>
    <lineage>
        <taxon>Bacteria</taxon>
        <taxon>Pseudomonadati</taxon>
        <taxon>Pseudomonadota</taxon>
        <taxon>Gammaproteobacteria</taxon>
        <taxon>Candidatus Competibacteraceae</taxon>
        <taxon>Candidatus Contendibacter</taxon>
    </lineage>
</organism>
<dbReference type="InterPro" id="IPR013424">
    <property type="entry name" value="Ice-binding_C"/>
</dbReference>
<comment type="caution">
    <text evidence="1">The sequence shown here is derived from an EMBL/GenBank/DDBJ whole genome shotgun (WGS) entry which is preliminary data.</text>
</comment>
<gene>
    <name evidence="1" type="ORF">BN874_2340002</name>
</gene>
<protein>
    <recommendedName>
        <fullName evidence="3">PEP-CTERM protein-sorting domain-containing protein</fullName>
    </recommendedName>
</protein>
<sequence>MKFMQVKKSKWVKGFSLALIMGGGLWMPTAQAISIQYQLTSLGGDAYRYDYTVANDGSLGSGVSLKLFDILFDPALYDETLLTPVSSASITADWTETIFASAPGVPTAYDVSANTSGLAGGASLSGFAVKFTWLGGASLPGAQSFEVYDPDNNFELLETGGQTTLAGAVPSPTVPEPPMIGLLAWGLLALLVRRRRSSVQ</sequence>
<dbReference type="NCBIfam" id="TIGR02595">
    <property type="entry name" value="PEP_CTERM"/>
    <property type="match status" value="1"/>
</dbReference>
<reference evidence="1 2" key="1">
    <citation type="journal article" date="2014" name="ISME J.">
        <title>Candidatus Competibacter-lineage genomes retrieved from metagenomes reveal functional metabolic diversity.</title>
        <authorList>
            <person name="McIlroy S.J."/>
            <person name="Albertsen M."/>
            <person name="Andresen E.K."/>
            <person name="Saunders A.M."/>
            <person name="Kristiansen R."/>
            <person name="Stokholm-Bjerregaard M."/>
            <person name="Nielsen K.L."/>
            <person name="Nielsen P.H."/>
        </authorList>
    </citation>
    <scope>NUCLEOTIDE SEQUENCE [LARGE SCALE GENOMIC DNA]</scope>
    <source>
        <strain evidence="1 2">Run_B_J11</strain>
    </source>
</reference>
<dbReference type="RefSeq" id="WP_195912168.1">
    <property type="nucleotide sequence ID" value="NZ_CBTK010000151.1"/>
</dbReference>
<dbReference type="AlphaFoldDB" id="A0A7U7GBV7"/>